<keyword evidence="2" id="KW-0732">Signal</keyword>
<feature type="coiled-coil region" evidence="1">
    <location>
        <begin position="106"/>
        <end position="140"/>
    </location>
</feature>
<evidence type="ECO:0000313" key="4">
    <source>
        <dbReference type="Proteomes" id="UP001044222"/>
    </source>
</evidence>
<name>A0A9D3N046_ANGAN</name>
<comment type="caution">
    <text evidence="3">The sequence shown here is derived from an EMBL/GenBank/DDBJ whole genome shotgun (WGS) entry which is preliminary data.</text>
</comment>
<evidence type="ECO:0000256" key="1">
    <source>
        <dbReference type="SAM" id="Coils"/>
    </source>
</evidence>
<organism evidence="3 4">
    <name type="scientific">Anguilla anguilla</name>
    <name type="common">European freshwater eel</name>
    <name type="synonym">Muraena anguilla</name>
    <dbReference type="NCBI Taxonomy" id="7936"/>
    <lineage>
        <taxon>Eukaryota</taxon>
        <taxon>Metazoa</taxon>
        <taxon>Chordata</taxon>
        <taxon>Craniata</taxon>
        <taxon>Vertebrata</taxon>
        <taxon>Euteleostomi</taxon>
        <taxon>Actinopterygii</taxon>
        <taxon>Neopterygii</taxon>
        <taxon>Teleostei</taxon>
        <taxon>Anguilliformes</taxon>
        <taxon>Anguillidae</taxon>
        <taxon>Anguilla</taxon>
    </lineage>
</organism>
<dbReference type="EMBL" id="JAFIRN010000001">
    <property type="protein sequence ID" value="KAG5856465.1"/>
    <property type="molecule type" value="Genomic_DNA"/>
</dbReference>
<dbReference type="SUPFAM" id="SSF90257">
    <property type="entry name" value="Myosin rod fragments"/>
    <property type="match status" value="1"/>
</dbReference>
<proteinExistence type="predicted"/>
<reference evidence="3" key="1">
    <citation type="submission" date="2021-01" db="EMBL/GenBank/DDBJ databases">
        <title>A chromosome-scale assembly of European eel, Anguilla anguilla.</title>
        <authorList>
            <person name="Henkel C."/>
            <person name="Jong-Raadsen S.A."/>
            <person name="Dufour S."/>
            <person name="Weltzien F.-A."/>
            <person name="Palstra A.P."/>
            <person name="Pelster B."/>
            <person name="Spaink H.P."/>
            <person name="Van Den Thillart G.E."/>
            <person name="Jansen H."/>
            <person name="Zahm M."/>
            <person name="Klopp C."/>
            <person name="Cedric C."/>
            <person name="Louis A."/>
            <person name="Berthelot C."/>
            <person name="Parey E."/>
            <person name="Roest Crollius H."/>
            <person name="Montfort J."/>
            <person name="Robinson-Rechavi M."/>
            <person name="Bucao C."/>
            <person name="Bouchez O."/>
            <person name="Gislard M."/>
            <person name="Lluch J."/>
            <person name="Milhes M."/>
            <person name="Lampietro C."/>
            <person name="Lopez Roques C."/>
            <person name="Donnadieu C."/>
            <person name="Braasch I."/>
            <person name="Desvignes T."/>
            <person name="Postlethwait J."/>
            <person name="Bobe J."/>
            <person name="Guiguen Y."/>
            <person name="Dirks R."/>
        </authorList>
    </citation>
    <scope>NUCLEOTIDE SEQUENCE</scope>
    <source>
        <strain evidence="3">Tag_6206</strain>
        <tissue evidence="3">Liver</tissue>
    </source>
</reference>
<accession>A0A9D3N046</accession>
<feature type="coiled-coil region" evidence="1">
    <location>
        <begin position="29"/>
        <end position="56"/>
    </location>
</feature>
<dbReference type="Proteomes" id="UP001044222">
    <property type="component" value="Unassembled WGS sequence"/>
</dbReference>
<evidence type="ECO:0000313" key="3">
    <source>
        <dbReference type="EMBL" id="KAG5856465.1"/>
    </source>
</evidence>
<gene>
    <name evidence="3" type="ORF">ANANG_G00008240</name>
</gene>
<dbReference type="AlphaFoldDB" id="A0A9D3N046"/>
<protein>
    <submittedName>
        <fullName evidence="3">Uncharacterized protein</fullName>
    </submittedName>
</protein>
<keyword evidence="4" id="KW-1185">Reference proteome</keyword>
<evidence type="ECO:0000256" key="2">
    <source>
        <dbReference type="SAM" id="SignalP"/>
    </source>
</evidence>
<sequence length="163" mass="18249">MRAVSALVLLCVGVLVVSSIQSIRQELSIQALRDHIEKAGSQVRKYEDAIVQAKLKIQEVNGHLSPINSKKAELAKKNQDMGKAGALVLKDIQECQTQKTEAESLMHDAFENLENSKVQRLQAEEEIKKLKQQILDRDTKLCEFVDIKQEQGRKLCGVAESPK</sequence>
<keyword evidence="1" id="KW-0175">Coiled coil</keyword>
<feature type="signal peptide" evidence="2">
    <location>
        <begin position="1"/>
        <end position="19"/>
    </location>
</feature>
<feature type="chain" id="PRO_5039481069" evidence="2">
    <location>
        <begin position="20"/>
        <end position="163"/>
    </location>
</feature>